<dbReference type="EMBL" id="JAINUG010000231">
    <property type="protein sequence ID" value="KAJ8386303.1"/>
    <property type="molecule type" value="Genomic_DNA"/>
</dbReference>
<evidence type="ECO:0000313" key="2">
    <source>
        <dbReference type="Proteomes" id="UP001221898"/>
    </source>
</evidence>
<comment type="caution">
    <text evidence="1">The sequence shown here is derived from an EMBL/GenBank/DDBJ whole genome shotgun (WGS) entry which is preliminary data.</text>
</comment>
<sequence>MALHAQVIPRITHSKHETGLEHSVKRLGHNFLDEVGQFHPDRFSSDQQHWCRDTAKSRPWRERSFSDLTVAVGPH</sequence>
<reference evidence="1" key="1">
    <citation type="journal article" date="2023" name="Science">
        <title>Genome structures resolve the early diversification of teleost fishes.</title>
        <authorList>
            <person name="Parey E."/>
            <person name="Louis A."/>
            <person name="Montfort J."/>
            <person name="Bouchez O."/>
            <person name="Roques C."/>
            <person name="Iampietro C."/>
            <person name="Lluch J."/>
            <person name="Castinel A."/>
            <person name="Donnadieu C."/>
            <person name="Desvignes T."/>
            <person name="Floi Bucao C."/>
            <person name="Jouanno E."/>
            <person name="Wen M."/>
            <person name="Mejri S."/>
            <person name="Dirks R."/>
            <person name="Jansen H."/>
            <person name="Henkel C."/>
            <person name="Chen W.J."/>
            <person name="Zahm M."/>
            <person name="Cabau C."/>
            <person name="Klopp C."/>
            <person name="Thompson A.W."/>
            <person name="Robinson-Rechavi M."/>
            <person name="Braasch I."/>
            <person name="Lecointre G."/>
            <person name="Bobe J."/>
            <person name="Postlethwait J.H."/>
            <person name="Berthelot C."/>
            <person name="Roest Crollius H."/>
            <person name="Guiguen Y."/>
        </authorList>
    </citation>
    <scope>NUCLEOTIDE SEQUENCE</scope>
    <source>
        <strain evidence="1">NC1722</strain>
    </source>
</reference>
<name>A0AAD7RL52_9TELE</name>
<evidence type="ECO:0000313" key="1">
    <source>
        <dbReference type="EMBL" id="KAJ8386303.1"/>
    </source>
</evidence>
<accession>A0AAD7RL52</accession>
<keyword evidence="2" id="KW-1185">Reference proteome</keyword>
<protein>
    <submittedName>
        <fullName evidence="1">Uncharacterized protein</fullName>
    </submittedName>
</protein>
<organism evidence="1 2">
    <name type="scientific">Aldrovandia affinis</name>
    <dbReference type="NCBI Taxonomy" id="143900"/>
    <lineage>
        <taxon>Eukaryota</taxon>
        <taxon>Metazoa</taxon>
        <taxon>Chordata</taxon>
        <taxon>Craniata</taxon>
        <taxon>Vertebrata</taxon>
        <taxon>Euteleostomi</taxon>
        <taxon>Actinopterygii</taxon>
        <taxon>Neopterygii</taxon>
        <taxon>Teleostei</taxon>
        <taxon>Notacanthiformes</taxon>
        <taxon>Halosauridae</taxon>
        <taxon>Aldrovandia</taxon>
    </lineage>
</organism>
<gene>
    <name evidence="1" type="ORF">AAFF_G00174990</name>
</gene>
<dbReference type="Proteomes" id="UP001221898">
    <property type="component" value="Unassembled WGS sequence"/>
</dbReference>
<proteinExistence type="predicted"/>
<dbReference type="AlphaFoldDB" id="A0AAD7RL52"/>